<evidence type="ECO:0000256" key="6">
    <source>
        <dbReference type="ARBA" id="ARBA00022970"/>
    </source>
</evidence>
<organism evidence="10 11">
    <name type="scientific">Paenimyroides tangerinum</name>
    <dbReference type="NCBI Taxonomy" id="2488728"/>
    <lineage>
        <taxon>Bacteria</taxon>
        <taxon>Pseudomonadati</taxon>
        <taxon>Bacteroidota</taxon>
        <taxon>Flavobacteriia</taxon>
        <taxon>Flavobacteriales</taxon>
        <taxon>Flavobacteriaceae</taxon>
        <taxon>Paenimyroides</taxon>
    </lineage>
</organism>
<feature type="transmembrane region" description="Helical" evidence="9">
    <location>
        <begin position="367"/>
        <end position="388"/>
    </location>
</feature>
<evidence type="ECO:0000256" key="1">
    <source>
        <dbReference type="ARBA" id="ARBA00004651"/>
    </source>
</evidence>
<dbReference type="RefSeq" id="WP_125019553.1">
    <property type="nucleotide sequence ID" value="NZ_RQVQ01000027.1"/>
</dbReference>
<feature type="transmembrane region" description="Helical" evidence="9">
    <location>
        <begin position="310"/>
        <end position="328"/>
    </location>
</feature>
<evidence type="ECO:0000256" key="5">
    <source>
        <dbReference type="ARBA" id="ARBA00022692"/>
    </source>
</evidence>
<evidence type="ECO:0000256" key="3">
    <source>
        <dbReference type="ARBA" id="ARBA00022448"/>
    </source>
</evidence>
<dbReference type="PANTHER" id="PTHR30588">
    <property type="entry name" value="BRANCHED-CHAIN AMINO ACID TRANSPORT SYSTEM 2 CARRIER PROTEIN"/>
    <property type="match status" value="1"/>
</dbReference>
<feature type="transmembrane region" description="Helical" evidence="9">
    <location>
        <begin position="229"/>
        <end position="247"/>
    </location>
</feature>
<evidence type="ECO:0000256" key="4">
    <source>
        <dbReference type="ARBA" id="ARBA00022475"/>
    </source>
</evidence>
<feature type="transmembrane region" description="Helical" evidence="9">
    <location>
        <begin position="147"/>
        <end position="170"/>
    </location>
</feature>
<evidence type="ECO:0000313" key="11">
    <source>
        <dbReference type="Proteomes" id="UP000275719"/>
    </source>
</evidence>
<dbReference type="GO" id="GO:0015820">
    <property type="term" value="P:L-leucine transport"/>
    <property type="evidence" value="ECO:0007669"/>
    <property type="project" value="TreeGrafter"/>
</dbReference>
<keyword evidence="6" id="KW-0029">Amino-acid transport</keyword>
<evidence type="ECO:0000256" key="7">
    <source>
        <dbReference type="ARBA" id="ARBA00022989"/>
    </source>
</evidence>
<dbReference type="GO" id="GO:0015188">
    <property type="term" value="F:L-isoleucine transmembrane transporter activity"/>
    <property type="evidence" value="ECO:0007669"/>
    <property type="project" value="TreeGrafter"/>
</dbReference>
<keyword evidence="7 9" id="KW-1133">Transmembrane helix</keyword>
<keyword evidence="8 9" id="KW-0472">Membrane</keyword>
<dbReference type="EMBL" id="RQVQ01000027">
    <property type="protein sequence ID" value="RRJ89438.1"/>
    <property type="molecule type" value="Genomic_DNA"/>
</dbReference>
<proteinExistence type="inferred from homology"/>
<feature type="transmembrane region" description="Helical" evidence="9">
    <location>
        <begin position="7"/>
        <end position="28"/>
    </location>
</feature>
<keyword evidence="11" id="KW-1185">Reference proteome</keyword>
<dbReference type="OrthoDB" id="9783920at2"/>
<keyword evidence="5 9" id="KW-0812">Transmembrane</keyword>
<protein>
    <submittedName>
        <fullName evidence="10">Branched-chain amino acid transport system II carrier protein</fullName>
    </submittedName>
</protein>
<name>A0A3P3W4U3_9FLAO</name>
<dbReference type="PANTHER" id="PTHR30588:SF0">
    <property type="entry name" value="BRANCHED-CHAIN AMINO ACID PERMEASE BRNQ"/>
    <property type="match status" value="1"/>
</dbReference>
<reference evidence="10 11" key="1">
    <citation type="submission" date="2018-11" db="EMBL/GenBank/DDBJ databases">
        <title>Flavobacterium sp. nov., YIM 102701-2 draft genome.</title>
        <authorList>
            <person name="Li G."/>
            <person name="Jiang Y."/>
        </authorList>
    </citation>
    <scope>NUCLEOTIDE SEQUENCE [LARGE SCALE GENOMIC DNA]</scope>
    <source>
        <strain evidence="10 11">YIM 102701-2</strain>
    </source>
</reference>
<comment type="caution">
    <text evidence="10">The sequence shown here is derived from an EMBL/GenBank/DDBJ whole genome shotgun (WGS) entry which is preliminary data.</text>
</comment>
<accession>A0A3P3W4U3</accession>
<dbReference type="InterPro" id="IPR004685">
    <property type="entry name" value="Brnchd-chn_aa_trnsp_Livcs"/>
</dbReference>
<comment type="subcellular location">
    <subcellularLocation>
        <location evidence="1">Cell membrane</location>
        <topology evidence="1">Multi-pass membrane protein</topology>
    </subcellularLocation>
</comment>
<evidence type="ECO:0000313" key="10">
    <source>
        <dbReference type="EMBL" id="RRJ89438.1"/>
    </source>
</evidence>
<feature type="transmembrane region" description="Helical" evidence="9">
    <location>
        <begin position="408"/>
        <end position="426"/>
    </location>
</feature>
<keyword evidence="3" id="KW-0813">Transport</keyword>
<dbReference type="AlphaFoldDB" id="A0A3P3W4U3"/>
<dbReference type="GO" id="GO:0005304">
    <property type="term" value="F:L-valine transmembrane transporter activity"/>
    <property type="evidence" value="ECO:0007669"/>
    <property type="project" value="TreeGrafter"/>
</dbReference>
<gene>
    <name evidence="10" type="primary">brnQ</name>
    <name evidence="10" type="ORF">EG240_11580</name>
</gene>
<dbReference type="NCBIfam" id="TIGR00796">
    <property type="entry name" value="livcs"/>
    <property type="match status" value="1"/>
</dbReference>
<dbReference type="Pfam" id="PF05525">
    <property type="entry name" value="Branch_AA_trans"/>
    <property type="match status" value="1"/>
</dbReference>
<comment type="similarity">
    <text evidence="2">Belongs to the branched chain amino acid transporter family.</text>
</comment>
<feature type="transmembrane region" description="Helical" evidence="9">
    <location>
        <begin position="40"/>
        <end position="64"/>
    </location>
</feature>
<evidence type="ECO:0000256" key="8">
    <source>
        <dbReference type="ARBA" id="ARBA00023136"/>
    </source>
</evidence>
<feature type="transmembrane region" description="Helical" evidence="9">
    <location>
        <begin position="190"/>
        <end position="209"/>
    </location>
</feature>
<feature type="transmembrane region" description="Helical" evidence="9">
    <location>
        <begin position="334"/>
        <end position="360"/>
    </location>
</feature>
<dbReference type="GO" id="GO:0015190">
    <property type="term" value="F:L-leucine transmembrane transporter activity"/>
    <property type="evidence" value="ECO:0007669"/>
    <property type="project" value="TreeGrafter"/>
</dbReference>
<sequence length="436" mass="46913">MQNKSIMVILTLGFALFAMFFGAGNLILPPYIGLLAKDNWVEAILGFTTSGIIAPFLGIIAVLKSGDSFTDLGKRVNLKLALVLATIIMLCIGPIVAIPRTGATTFEVGVLPLMPDASPIWSSIIFFAIVLVLSISPSKIVDIIGSYLTPLLLILLATLVVVGILNPAVIPQSSNIGASQDFAMAFQEGYQTMDVLASVIFAGIIISAARQKGFVNLKERTNIVLKSGLLAMGCLLFIYGGLIYLGATTDYQFTETSSRTQLLLHISTSVIGEYGTLAISVSMALACLTTAIALTCAVGTFFAELTNNKFGYAEAVISCTLVSALFSINSVDDIINYAGSILGFVYPITFALVIYVVLFGNKITQKLPYVVALLITTFISAFRVLAHFNIATTEINYYKEFIPLGSHNLEWVIPSFIGFIITYFITKNSSKKFVTT</sequence>
<keyword evidence="4" id="KW-1003">Cell membrane</keyword>
<dbReference type="GO" id="GO:0015818">
    <property type="term" value="P:isoleucine transport"/>
    <property type="evidence" value="ECO:0007669"/>
    <property type="project" value="TreeGrafter"/>
</dbReference>
<feature type="transmembrane region" description="Helical" evidence="9">
    <location>
        <begin position="277"/>
        <end position="303"/>
    </location>
</feature>
<evidence type="ECO:0000256" key="2">
    <source>
        <dbReference type="ARBA" id="ARBA00008540"/>
    </source>
</evidence>
<dbReference type="Proteomes" id="UP000275719">
    <property type="component" value="Unassembled WGS sequence"/>
</dbReference>
<evidence type="ECO:0000256" key="9">
    <source>
        <dbReference type="SAM" id="Phobius"/>
    </source>
</evidence>
<feature type="transmembrane region" description="Helical" evidence="9">
    <location>
        <begin position="76"/>
        <end position="98"/>
    </location>
</feature>
<feature type="transmembrane region" description="Helical" evidence="9">
    <location>
        <begin position="118"/>
        <end position="135"/>
    </location>
</feature>
<dbReference type="GO" id="GO:0005886">
    <property type="term" value="C:plasma membrane"/>
    <property type="evidence" value="ECO:0007669"/>
    <property type="project" value="UniProtKB-SubCell"/>
</dbReference>